<sequence>MAPEVDSAGQRQEVAALTPRIVLAADGGLTTLDAETGEVVATIPRPGFLRLNDAGDGRHVLVSDSDQFLVFDTGLEAEKHGDHYHYYQEAPKLTETSYPAPKAGHVVTHGNKTVLFADGDGSVQVIDSATVADPQAQVSKFQADSPHHGVAVALTDGSLFVTQGTEEERKTVQVRKDNQVTAETTDCPGSHGEAAAAPTANGDVIVIGCTNGPVVYRDGAFHKVAVADAYARSGNLAGSEASPLVLGDYKVDKDAEQERPTRVAIIDAHHDTLQLVDLGSSYWFRSLGRGPNGEGLVLTYDGHLQVIDMAGAAVTKKIPVISPWEEKQNWQEPGPILRVRGDKAYVTDAVKNELVVVDLTSQEVRSRFPLAAPAVEMTVVDGHAAKH</sequence>
<keyword evidence="2" id="KW-1185">Reference proteome</keyword>
<dbReference type="PANTHER" id="PTHR47197">
    <property type="entry name" value="PROTEIN NIRF"/>
    <property type="match status" value="1"/>
</dbReference>
<dbReference type="OrthoDB" id="3250815at2"/>
<proteinExistence type="predicted"/>
<dbReference type="AlphaFoldDB" id="A0A1Q5PYJ4"/>
<dbReference type="STRING" id="52770.BSZ40_02320"/>
<dbReference type="InterPro" id="IPR051200">
    <property type="entry name" value="Host-pathogen_enzymatic-act"/>
</dbReference>
<dbReference type="Proteomes" id="UP000185612">
    <property type="component" value="Unassembled WGS sequence"/>
</dbReference>
<dbReference type="InterPro" id="IPR015943">
    <property type="entry name" value="WD40/YVTN_repeat-like_dom_sf"/>
</dbReference>
<dbReference type="EMBL" id="MQVS01000002">
    <property type="protein sequence ID" value="OKL52505.1"/>
    <property type="molecule type" value="Genomic_DNA"/>
</dbReference>
<comment type="caution">
    <text evidence="1">The sequence shown here is derived from an EMBL/GenBank/DDBJ whole genome shotgun (WGS) entry which is preliminary data.</text>
</comment>
<gene>
    <name evidence="1" type="ORF">BSZ40_02320</name>
</gene>
<organism evidence="1 2">
    <name type="scientific">Buchananella hordeovulneris</name>
    <dbReference type="NCBI Taxonomy" id="52770"/>
    <lineage>
        <taxon>Bacteria</taxon>
        <taxon>Bacillati</taxon>
        <taxon>Actinomycetota</taxon>
        <taxon>Actinomycetes</taxon>
        <taxon>Actinomycetales</taxon>
        <taxon>Actinomycetaceae</taxon>
        <taxon>Buchananella</taxon>
    </lineage>
</organism>
<name>A0A1Q5PYJ4_9ACTO</name>
<protein>
    <submittedName>
        <fullName evidence="1">Uncharacterized protein</fullName>
    </submittedName>
</protein>
<dbReference type="Gene3D" id="2.130.10.10">
    <property type="entry name" value="YVTN repeat-like/Quinoprotein amine dehydrogenase"/>
    <property type="match status" value="1"/>
</dbReference>
<dbReference type="InterPro" id="IPR011044">
    <property type="entry name" value="Quino_amine_DH_bsu"/>
</dbReference>
<evidence type="ECO:0000313" key="1">
    <source>
        <dbReference type="EMBL" id="OKL52505.1"/>
    </source>
</evidence>
<reference evidence="2" key="1">
    <citation type="submission" date="2016-12" db="EMBL/GenBank/DDBJ databases">
        <authorList>
            <person name="Meng X."/>
        </authorList>
    </citation>
    <scope>NUCLEOTIDE SEQUENCE [LARGE SCALE GENOMIC DNA]</scope>
    <source>
        <strain evidence="2">DSM 20732</strain>
    </source>
</reference>
<evidence type="ECO:0000313" key="2">
    <source>
        <dbReference type="Proteomes" id="UP000185612"/>
    </source>
</evidence>
<accession>A0A1Q5PYJ4</accession>
<dbReference type="PANTHER" id="PTHR47197:SF3">
    <property type="entry name" value="DIHYDRO-HEME D1 DEHYDROGENASE"/>
    <property type="match status" value="1"/>
</dbReference>
<dbReference type="InParanoid" id="A0A1Q5PYJ4"/>
<dbReference type="SUPFAM" id="SSF50969">
    <property type="entry name" value="YVTN repeat-like/Quinoprotein amine dehydrogenase"/>
    <property type="match status" value="1"/>
</dbReference>